<dbReference type="InterPro" id="IPR021236">
    <property type="entry name" value="Uncharacterised_YfdX"/>
</dbReference>
<feature type="coiled-coil region" evidence="1">
    <location>
        <begin position="254"/>
        <end position="310"/>
    </location>
</feature>
<dbReference type="Pfam" id="PF10938">
    <property type="entry name" value="YfdX"/>
    <property type="match status" value="1"/>
</dbReference>
<keyword evidence="1" id="KW-0175">Coiled coil</keyword>
<protein>
    <recommendedName>
        <fullName evidence="4">YfdX protein</fullName>
    </recommendedName>
</protein>
<dbReference type="RefSeq" id="WP_011316767.1">
    <property type="nucleotide sequence ID" value="NC_007412.1"/>
</dbReference>
<evidence type="ECO:0000256" key="1">
    <source>
        <dbReference type="SAM" id="Coils"/>
    </source>
</evidence>
<sequence>MFDRDEKGIYPRRKASLQTRRMIVNQYHRFFRRLQVLLVGILFSTLLFIAPVHAVSSAAVSPERLNQLDTSLQQEIEKERQQATAEAESKLDREAIAAIEETKKAIAAIERGKTQEAIAALERATGKIDILVAQYPKLALIPVAAQVAIIDFAPQDFNLVDRIRKQVKSAVNAEDFPAARELLNNLMSEIRTAIVNLPLERYPDATKQAARLLNEGKIDEAKGVLQLALSTLVVTEQARPLPLVKAHTDLVTAVTLAEKDRDAAQRLLEDARVQLKLAQELGYARGDREYAAFDKAIQNLERQVKARENTAGAFAKLQEQFSSFFNRVSEVVKPDDSSNRAEARRRD</sequence>
<accession>Q3M1C0</accession>
<dbReference type="GeneID" id="58727310"/>
<dbReference type="KEGG" id="ava:Ava_C0135"/>
<evidence type="ECO:0000313" key="2">
    <source>
        <dbReference type="EMBL" id="ABA25223.1"/>
    </source>
</evidence>
<name>Q3M1C0_TRIV2</name>
<geneLocation type="plasmid" evidence="3">
    <name>pAnaC</name>
</geneLocation>
<gene>
    <name evidence="2" type="ordered locus">Ava_C0135</name>
</gene>
<evidence type="ECO:0000313" key="3">
    <source>
        <dbReference type="Proteomes" id="UP000002533"/>
    </source>
</evidence>
<organism evidence="2 3">
    <name type="scientific">Trichormus variabilis (strain ATCC 29413 / PCC 7937)</name>
    <name type="common">Anabaena variabilis</name>
    <dbReference type="NCBI Taxonomy" id="240292"/>
    <lineage>
        <taxon>Bacteria</taxon>
        <taxon>Bacillati</taxon>
        <taxon>Cyanobacteriota</taxon>
        <taxon>Cyanophyceae</taxon>
        <taxon>Nostocales</taxon>
        <taxon>Nostocaceae</taxon>
        <taxon>Trichormus</taxon>
    </lineage>
</organism>
<proteinExistence type="predicted"/>
<dbReference type="HOGENOM" id="CLU_064067_0_0_3"/>
<dbReference type="EMBL" id="CP000121">
    <property type="protein sequence ID" value="ABA25223.1"/>
    <property type="molecule type" value="Genomic_DNA"/>
</dbReference>
<evidence type="ECO:0008006" key="4">
    <source>
        <dbReference type="Google" id="ProtNLM"/>
    </source>
</evidence>
<dbReference type="eggNOG" id="ENOG5032NYV">
    <property type="taxonomic scope" value="Bacteria"/>
</dbReference>
<dbReference type="Proteomes" id="UP000002533">
    <property type="component" value="Plasmid pAnaC"/>
</dbReference>
<dbReference type="AlphaFoldDB" id="Q3M1C0"/>
<keyword evidence="2" id="KW-0614">Plasmid</keyword>
<reference evidence="3" key="1">
    <citation type="journal article" date="2014" name="Stand. Genomic Sci.">
        <title>Complete genome sequence of Anabaena variabilis ATCC 29413.</title>
        <authorList>
            <person name="Thiel T."/>
            <person name="Pratte B.S."/>
            <person name="Zhong J."/>
            <person name="Goodwin L."/>
            <person name="Copeland A."/>
            <person name="Lucas S."/>
            <person name="Han C."/>
            <person name="Pitluck S."/>
            <person name="Land M.L."/>
            <person name="Kyrpides N.C."/>
            <person name="Woyke T."/>
        </authorList>
    </citation>
    <scope>NUCLEOTIDE SEQUENCE [LARGE SCALE GENOMIC DNA]</scope>
    <source>
        <strain evidence="3">ATCC 29413 / PCC 7937</strain>
    </source>
</reference>